<feature type="region of interest" description="Disordered" evidence="1">
    <location>
        <begin position="1"/>
        <end position="23"/>
    </location>
</feature>
<protein>
    <submittedName>
        <fullName evidence="2 3">Mitochondrial protein</fullName>
    </submittedName>
</protein>
<evidence type="ECO:0000256" key="1">
    <source>
        <dbReference type="SAM" id="MobiDB-lite"/>
    </source>
</evidence>
<evidence type="ECO:0000313" key="5">
    <source>
        <dbReference type="Proteomes" id="UP000321947"/>
    </source>
</evidence>
<dbReference type="Proteomes" id="UP000321947">
    <property type="component" value="Unassembled WGS sequence"/>
</dbReference>
<dbReference type="Proteomes" id="UP000321393">
    <property type="component" value="Unassembled WGS sequence"/>
</dbReference>
<reference evidence="4 5" key="1">
    <citation type="submission" date="2019-08" db="EMBL/GenBank/DDBJ databases">
        <title>Draft genome sequences of two oriental melons (Cucumis melo L. var makuwa).</title>
        <authorList>
            <person name="Kwon S.-Y."/>
        </authorList>
    </citation>
    <scope>NUCLEOTIDE SEQUENCE [LARGE SCALE GENOMIC DNA]</scope>
    <source>
        <strain evidence="5">cv. Chang Bougi</strain>
        <strain evidence="4">cv. SW 3</strain>
        <tissue evidence="2">Leaf</tissue>
    </source>
</reference>
<evidence type="ECO:0000313" key="4">
    <source>
        <dbReference type="Proteomes" id="UP000321393"/>
    </source>
</evidence>
<sequence>MTDMESINVIIDDHGKTSKRNPNEEDKLFWGIYSQKIRTTRSKHSSLIENNGNSSSHSNIDGMTTPVEAISVDHFKACTSEASTSTSQQTNEFPTQLPDAAGSSIQKLMPLIHIAKNHPSNSIIGDVQSGVTTRKKEMRDYAKMVANVCYTSTVEPTIVTGALTDEHWLLAMQEELL</sequence>
<accession>A0A5A7SQH0</accession>
<gene>
    <name evidence="3" type="ORF">E5676_scaffold500G00180</name>
    <name evidence="2" type="ORF">E6C27_scaffold184G00180</name>
</gene>
<feature type="compositionally biased region" description="Basic and acidic residues" evidence="1">
    <location>
        <begin position="11"/>
        <end position="23"/>
    </location>
</feature>
<organism evidence="2 4">
    <name type="scientific">Cucumis melo var. makuwa</name>
    <name type="common">Oriental melon</name>
    <dbReference type="NCBI Taxonomy" id="1194695"/>
    <lineage>
        <taxon>Eukaryota</taxon>
        <taxon>Viridiplantae</taxon>
        <taxon>Streptophyta</taxon>
        <taxon>Embryophyta</taxon>
        <taxon>Tracheophyta</taxon>
        <taxon>Spermatophyta</taxon>
        <taxon>Magnoliopsida</taxon>
        <taxon>eudicotyledons</taxon>
        <taxon>Gunneridae</taxon>
        <taxon>Pentapetalae</taxon>
        <taxon>rosids</taxon>
        <taxon>fabids</taxon>
        <taxon>Cucurbitales</taxon>
        <taxon>Cucurbitaceae</taxon>
        <taxon>Benincaseae</taxon>
        <taxon>Cucumis</taxon>
    </lineage>
</organism>
<evidence type="ECO:0000313" key="3">
    <source>
        <dbReference type="EMBL" id="TYK23515.1"/>
    </source>
</evidence>
<evidence type="ECO:0000313" key="2">
    <source>
        <dbReference type="EMBL" id="KAA0032633.1"/>
    </source>
</evidence>
<name>A0A5A7SQH0_CUCMM</name>
<proteinExistence type="predicted"/>
<dbReference type="EMBL" id="SSTD01004451">
    <property type="protein sequence ID" value="TYK23515.1"/>
    <property type="molecule type" value="Genomic_DNA"/>
</dbReference>
<dbReference type="OrthoDB" id="8048545at2759"/>
<dbReference type="EMBL" id="SSTE01021239">
    <property type="protein sequence ID" value="KAA0032633.1"/>
    <property type="molecule type" value="Genomic_DNA"/>
</dbReference>
<comment type="caution">
    <text evidence="2">The sequence shown here is derived from an EMBL/GenBank/DDBJ whole genome shotgun (WGS) entry which is preliminary data.</text>
</comment>
<dbReference type="AlphaFoldDB" id="A0A5A7SQH0"/>